<proteinExistence type="predicted"/>
<dbReference type="KEGG" id="dmm:dnm_008220"/>
<dbReference type="Proteomes" id="UP000663722">
    <property type="component" value="Chromosome"/>
</dbReference>
<keyword evidence="2" id="KW-1185">Reference proteome</keyword>
<evidence type="ECO:0000313" key="2">
    <source>
        <dbReference type="Proteomes" id="UP000663722"/>
    </source>
</evidence>
<evidence type="ECO:0000313" key="1">
    <source>
        <dbReference type="EMBL" id="QTA84821.1"/>
    </source>
</evidence>
<sequence>MSDKITIFSILVKLKFIVSTEFSFRRYDPDEEITTGMTF</sequence>
<gene>
    <name evidence="1" type="ORF">dnm_008220</name>
</gene>
<protein>
    <submittedName>
        <fullName evidence="1">Uncharacterized protein</fullName>
    </submittedName>
</protein>
<organism evidence="1 2">
    <name type="scientific">Desulfonema magnum</name>
    <dbReference type="NCBI Taxonomy" id="45655"/>
    <lineage>
        <taxon>Bacteria</taxon>
        <taxon>Pseudomonadati</taxon>
        <taxon>Thermodesulfobacteriota</taxon>
        <taxon>Desulfobacteria</taxon>
        <taxon>Desulfobacterales</taxon>
        <taxon>Desulfococcaceae</taxon>
        <taxon>Desulfonema</taxon>
    </lineage>
</organism>
<dbReference type="AlphaFoldDB" id="A0A975GKK8"/>
<dbReference type="EMBL" id="CP061800">
    <property type="protein sequence ID" value="QTA84821.1"/>
    <property type="molecule type" value="Genomic_DNA"/>
</dbReference>
<accession>A0A975GKK8</accession>
<name>A0A975GKK8_9BACT</name>
<reference evidence="1" key="1">
    <citation type="journal article" date="2021" name="Microb. Physiol.">
        <title>Proteogenomic Insights into the Physiology of Marine, Sulfate-Reducing, Filamentous Desulfonema limicola and Desulfonema magnum.</title>
        <authorList>
            <person name="Schnaars V."/>
            <person name="Wohlbrand L."/>
            <person name="Scheve S."/>
            <person name="Hinrichs C."/>
            <person name="Reinhardt R."/>
            <person name="Rabus R."/>
        </authorList>
    </citation>
    <scope>NUCLEOTIDE SEQUENCE</scope>
    <source>
        <strain evidence="1">4be13</strain>
    </source>
</reference>